<dbReference type="EMBL" id="VTPC01005933">
    <property type="protein sequence ID" value="KAF2895415.1"/>
    <property type="molecule type" value="Genomic_DNA"/>
</dbReference>
<reference evidence="1" key="1">
    <citation type="submission" date="2019-08" db="EMBL/GenBank/DDBJ databases">
        <title>The genome of the North American firefly Photinus pyralis.</title>
        <authorList>
            <consortium name="Photinus pyralis genome working group"/>
            <person name="Fallon T.R."/>
            <person name="Sander Lower S.E."/>
            <person name="Weng J.-K."/>
        </authorList>
    </citation>
    <scope>NUCLEOTIDE SEQUENCE</scope>
    <source>
        <strain evidence="1">TRF0915ILg1</strain>
        <tissue evidence="1">Whole body</tissue>
    </source>
</reference>
<dbReference type="PANTHER" id="PTHR34415">
    <property type="entry name" value="INTEGRASE CATALYTIC DOMAIN-CONTAINING PROTEIN"/>
    <property type="match status" value="1"/>
</dbReference>
<dbReference type="Proteomes" id="UP000801492">
    <property type="component" value="Unassembled WGS sequence"/>
</dbReference>
<accession>A0A8K0CXA9</accession>
<evidence type="ECO:0000313" key="1">
    <source>
        <dbReference type="EMBL" id="KAF2895415.1"/>
    </source>
</evidence>
<comment type="caution">
    <text evidence="1">The sequence shown here is derived from an EMBL/GenBank/DDBJ whole genome shotgun (WGS) entry which is preliminary data.</text>
</comment>
<gene>
    <name evidence="1" type="ORF">ILUMI_10761</name>
</gene>
<proteinExistence type="predicted"/>
<name>A0A8K0CXA9_IGNLU</name>
<evidence type="ECO:0000313" key="2">
    <source>
        <dbReference type="Proteomes" id="UP000801492"/>
    </source>
</evidence>
<dbReference type="OrthoDB" id="6709115at2759"/>
<organism evidence="1 2">
    <name type="scientific">Ignelater luminosus</name>
    <name type="common">Cucubano</name>
    <name type="synonym">Pyrophorus luminosus</name>
    <dbReference type="NCBI Taxonomy" id="2038154"/>
    <lineage>
        <taxon>Eukaryota</taxon>
        <taxon>Metazoa</taxon>
        <taxon>Ecdysozoa</taxon>
        <taxon>Arthropoda</taxon>
        <taxon>Hexapoda</taxon>
        <taxon>Insecta</taxon>
        <taxon>Pterygota</taxon>
        <taxon>Neoptera</taxon>
        <taxon>Endopterygota</taxon>
        <taxon>Coleoptera</taxon>
        <taxon>Polyphaga</taxon>
        <taxon>Elateriformia</taxon>
        <taxon>Elateroidea</taxon>
        <taxon>Elateridae</taxon>
        <taxon>Agrypninae</taxon>
        <taxon>Pyrophorini</taxon>
        <taxon>Ignelater</taxon>
    </lineage>
</organism>
<dbReference type="AlphaFoldDB" id="A0A8K0CXA9"/>
<dbReference type="PANTHER" id="PTHR34415:SF1">
    <property type="entry name" value="INTEGRASE CATALYTIC DOMAIN-CONTAINING PROTEIN"/>
    <property type="match status" value="1"/>
</dbReference>
<sequence length="253" mass="29493">MSSTDEKELETVQSMYSDASEACCSKALPKNLMWQFRDYFRELSKDESLNHLKAHRQHYSLRDFYDNATRKKYTTRIKKTKTRRNTIKGLSARNLGLTGKNANRKTHVIPELRERTVKFIKAFGDQVAVPLSGRLPQSKDLKAMKLPSVETKISVFRRYIKSCEEKEELMVGDSLFYTLWIKHCSYIACRRPCDTCHQNAVLLMRAKSVEVKKERLNIALEHINRATTEREFYKMWYHQTKAGGSSSLSFDFA</sequence>
<keyword evidence="2" id="KW-1185">Reference proteome</keyword>
<protein>
    <submittedName>
        <fullName evidence="1">Uncharacterized protein</fullName>
    </submittedName>
</protein>